<evidence type="ECO:0000256" key="7">
    <source>
        <dbReference type="RuleBase" id="RU364036"/>
    </source>
</evidence>
<dbReference type="OrthoDB" id="201398at2759"/>
<keyword evidence="6 7" id="KW-0694">RNA-binding</keyword>
<feature type="domain" description="RRM" evidence="8">
    <location>
        <begin position="39"/>
        <end position="85"/>
    </location>
</feature>
<sequence length="152" mass="17512">MASLFKVAGFGDPAKLSVYRDKRFRGNQEEYERALQASTTVYIGNMSFYTTEEQVYELFSRAGEIKKIIMGLDKNTKTPCGFCFVLNVLLTREFLDQSWTLANQLINRKVGEAKRGKRNCNCKRMRLQWQTKAADDVVDDEDRQSCSVKRSV</sequence>
<dbReference type="SUPFAM" id="SSF54928">
    <property type="entry name" value="RNA-binding domain, RBD"/>
    <property type="match status" value="1"/>
</dbReference>
<evidence type="ECO:0000256" key="5">
    <source>
        <dbReference type="ARBA" id="ARBA00023242"/>
    </source>
</evidence>
<reference evidence="9" key="1">
    <citation type="submission" date="2022-05" db="EMBL/GenBank/DDBJ databases">
        <title>The Musa troglodytarum L. genome provides insights into the mechanism of non-climacteric behaviour and enrichment of carotenoids.</title>
        <authorList>
            <person name="Wang J."/>
        </authorList>
    </citation>
    <scope>NUCLEOTIDE SEQUENCE</scope>
    <source>
        <tissue evidence="9">Leaf</tissue>
    </source>
</reference>
<dbReference type="PANTHER" id="PTHR18847:SF0">
    <property type="entry name" value="NUCLEAR CAP-BINDING PROTEIN SUBUNIT 2"/>
    <property type="match status" value="1"/>
</dbReference>
<dbReference type="InterPro" id="IPR035979">
    <property type="entry name" value="RBD_domain_sf"/>
</dbReference>
<dbReference type="PANTHER" id="PTHR18847">
    <property type="entry name" value="20 KD NUCLEAR CAP BINDING PROTEIN"/>
    <property type="match status" value="1"/>
</dbReference>
<evidence type="ECO:0000256" key="6">
    <source>
        <dbReference type="PROSITE-ProRule" id="PRU00176"/>
    </source>
</evidence>
<dbReference type="GO" id="GO:0000339">
    <property type="term" value="F:RNA cap binding"/>
    <property type="evidence" value="ECO:0007669"/>
    <property type="project" value="InterPro"/>
</dbReference>
<keyword evidence="10" id="KW-1185">Reference proteome</keyword>
<keyword evidence="5 7" id="KW-0539">Nucleus</keyword>
<organism evidence="9 10">
    <name type="scientific">Musa troglodytarum</name>
    <name type="common">fe'i banana</name>
    <dbReference type="NCBI Taxonomy" id="320322"/>
    <lineage>
        <taxon>Eukaryota</taxon>
        <taxon>Viridiplantae</taxon>
        <taxon>Streptophyta</taxon>
        <taxon>Embryophyta</taxon>
        <taxon>Tracheophyta</taxon>
        <taxon>Spermatophyta</taxon>
        <taxon>Magnoliopsida</taxon>
        <taxon>Liliopsida</taxon>
        <taxon>Zingiberales</taxon>
        <taxon>Musaceae</taxon>
        <taxon>Musa</taxon>
    </lineage>
</organism>
<evidence type="ECO:0000313" key="10">
    <source>
        <dbReference type="Proteomes" id="UP001055439"/>
    </source>
</evidence>
<keyword evidence="4 7" id="KW-0508">mRNA splicing</keyword>
<gene>
    <name evidence="9" type="ORF">MUK42_02431</name>
</gene>
<dbReference type="GO" id="GO:0005634">
    <property type="term" value="C:nucleus"/>
    <property type="evidence" value="ECO:0007669"/>
    <property type="project" value="UniProtKB-SubCell"/>
</dbReference>
<keyword evidence="3 7" id="KW-0507">mRNA processing</keyword>
<dbReference type="Gene3D" id="3.30.70.330">
    <property type="match status" value="1"/>
</dbReference>
<evidence type="ECO:0000256" key="2">
    <source>
        <dbReference type="ARBA" id="ARBA00010725"/>
    </source>
</evidence>
<evidence type="ECO:0000256" key="4">
    <source>
        <dbReference type="ARBA" id="ARBA00023187"/>
    </source>
</evidence>
<protein>
    <recommendedName>
        <fullName evidence="7">Nuclear cap-binding protein subunit 2</fullName>
    </recommendedName>
    <alternativeName>
        <fullName evidence="7">20 kDa nuclear cap-binding protein</fullName>
    </alternativeName>
</protein>
<dbReference type="Proteomes" id="UP001055439">
    <property type="component" value="Chromosome 8"/>
</dbReference>
<dbReference type="GO" id="GO:0045292">
    <property type="term" value="P:mRNA cis splicing, via spliceosome"/>
    <property type="evidence" value="ECO:0007669"/>
    <property type="project" value="InterPro"/>
</dbReference>
<comment type="subcellular location">
    <subcellularLocation>
        <location evidence="1 7">Nucleus</location>
    </subcellularLocation>
</comment>
<evidence type="ECO:0000256" key="3">
    <source>
        <dbReference type="ARBA" id="ARBA00022664"/>
    </source>
</evidence>
<dbReference type="EMBL" id="CP097510">
    <property type="protein sequence ID" value="URE41235.1"/>
    <property type="molecule type" value="Genomic_DNA"/>
</dbReference>
<dbReference type="GO" id="GO:0005846">
    <property type="term" value="C:nuclear cap binding complex"/>
    <property type="evidence" value="ECO:0007669"/>
    <property type="project" value="InterPro"/>
</dbReference>
<proteinExistence type="inferred from homology"/>
<accession>A0A9E7HWG3</accession>
<dbReference type="InterPro" id="IPR027157">
    <property type="entry name" value="NCBP2"/>
</dbReference>
<comment type="similarity">
    <text evidence="2 7">Belongs to the RRM NCBP2 family.</text>
</comment>
<evidence type="ECO:0000256" key="1">
    <source>
        <dbReference type="ARBA" id="ARBA00004123"/>
    </source>
</evidence>
<dbReference type="SMART" id="SM00360">
    <property type="entry name" value="RRM"/>
    <property type="match status" value="1"/>
</dbReference>
<dbReference type="PROSITE" id="PS50102">
    <property type="entry name" value="RRM"/>
    <property type="match status" value="1"/>
</dbReference>
<dbReference type="AlphaFoldDB" id="A0A9E7HWG3"/>
<dbReference type="InterPro" id="IPR000504">
    <property type="entry name" value="RRM_dom"/>
</dbReference>
<dbReference type="Pfam" id="PF00076">
    <property type="entry name" value="RRM_1"/>
    <property type="match status" value="1"/>
</dbReference>
<evidence type="ECO:0000259" key="8">
    <source>
        <dbReference type="PROSITE" id="PS50102"/>
    </source>
</evidence>
<name>A0A9E7HWG3_9LILI</name>
<dbReference type="InterPro" id="IPR012677">
    <property type="entry name" value="Nucleotide-bd_a/b_plait_sf"/>
</dbReference>
<evidence type="ECO:0000313" key="9">
    <source>
        <dbReference type="EMBL" id="URE41235.1"/>
    </source>
</evidence>